<proteinExistence type="predicted"/>
<organism evidence="1">
    <name type="scientific">Rhizophora mucronata</name>
    <name type="common">Asiatic mangrove</name>
    <dbReference type="NCBI Taxonomy" id="61149"/>
    <lineage>
        <taxon>Eukaryota</taxon>
        <taxon>Viridiplantae</taxon>
        <taxon>Streptophyta</taxon>
        <taxon>Embryophyta</taxon>
        <taxon>Tracheophyta</taxon>
        <taxon>Spermatophyta</taxon>
        <taxon>Magnoliopsida</taxon>
        <taxon>eudicotyledons</taxon>
        <taxon>Gunneridae</taxon>
        <taxon>Pentapetalae</taxon>
        <taxon>rosids</taxon>
        <taxon>fabids</taxon>
        <taxon>Malpighiales</taxon>
        <taxon>Rhizophoraceae</taxon>
        <taxon>Rhizophora</taxon>
    </lineage>
</organism>
<name>A0A2P2KG79_RHIMU</name>
<sequence length="47" mass="5633">MKTNSFTTKQKHLRRENPRPRSYLCFPFESVVVKSKYHTFSARSRAD</sequence>
<reference evidence="1" key="1">
    <citation type="submission" date="2018-02" db="EMBL/GenBank/DDBJ databases">
        <title>Rhizophora mucronata_Transcriptome.</title>
        <authorList>
            <person name="Meera S.P."/>
            <person name="Sreeshan A."/>
            <person name="Augustine A."/>
        </authorList>
    </citation>
    <scope>NUCLEOTIDE SEQUENCE</scope>
    <source>
        <tissue evidence="1">Leaf</tissue>
    </source>
</reference>
<dbReference type="EMBL" id="GGEC01024239">
    <property type="protein sequence ID" value="MBX04723.1"/>
    <property type="molecule type" value="Transcribed_RNA"/>
</dbReference>
<accession>A0A2P2KG79</accession>
<evidence type="ECO:0000313" key="1">
    <source>
        <dbReference type="EMBL" id="MBX04723.1"/>
    </source>
</evidence>
<protein>
    <submittedName>
        <fullName evidence="1">Uncharacterized protein</fullName>
    </submittedName>
</protein>
<dbReference type="AlphaFoldDB" id="A0A2P2KG79"/>